<evidence type="ECO:0000256" key="1">
    <source>
        <dbReference type="SAM" id="Phobius"/>
    </source>
</evidence>
<sequence length="224" mass="23621">MTTSTTAQTPDRRAVARRILRDAGVPLVAYYGLHALGMSNLVALGVSTLISGVFMLVEVVRKRKVDFLAGVILAGFVVGFVLTFVSGDARFILAKDSVVTGLVGLAFLGSTLVGKSLIYLAARSGAAGGGPEKLAAFEERYRSRPTMRRAFVMMSVIWGAGLLAEAALRVFLIYQLPVSTMVWLSTVMTVVTMAVLIGLSVVAVRSLKAAGDREEAAALAAQPA</sequence>
<accession>A0A7K0D524</accession>
<keyword evidence="1" id="KW-0472">Membrane</keyword>
<feature type="transmembrane region" description="Helical" evidence="1">
    <location>
        <begin position="180"/>
        <end position="204"/>
    </location>
</feature>
<reference evidence="2 3" key="1">
    <citation type="submission" date="2019-10" db="EMBL/GenBank/DDBJ databases">
        <title>Nocardia macrotermitis sp. nov. and Nocardia aurantia sp. nov., isolated from the gut of fungus growing-termite Macrotermes natalensis.</title>
        <authorList>
            <person name="Benndorf R."/>
            <person name="Schwitalla J."/>
            <person name="Martin K."/>
            <person name="De Beer W."/>
            <person name="Kaster A.-K."/>
            <person name="Vollmers J."/>
            <person name="Poulsen M."/>
            <person name="Beemelmanns C."/>
        </authorList>
    </citation>
    <scope>NUCLEOTIDE SEQUENCE [LARGE SCALE GENOMIC DNA]</scope>
    <source>
        <strain evidence="2 3">RB20</strain>
    </source>
</reference>
<keyword evidence="3" id="KW-1185">Reference proteome</keyword>
<keyword evidence="1" id="KW-1133">Transmembrane helix</keyword>
<keyword evidence="1" id="KW-0812">Transmembrane</keyword>
<evidence type="ECO:0000313" key="3">
    <source>
        <dbReference type="Proteomes" id="UP000438448"/>
    </source>
</evidence>
<dbReference type="AlphaFoldDB" id="A0A7K0D524"/>
<protein>
    <recommendedName>
        <fullName evidence="4">Intracellular septation protein A</fullName>
    </recommendedName>
</protein>
<dbReference type="RefSeq" id="WP_153411202.1">
    <property type="nucleotide sequence ID" value="NZ_WEGK01000007.1"/>
</dbReference>
<feature type="transmembrane region" description="Helical" evidence="1">
    <location>
        <begin position="98"/>
        <end position="122"/>
    </location>
</feature>
<evidence type="ECO:0008006" key="4">
    <source>
        <dbReference type="Google" id="ProtNLM"/>
    </source>
</evidence>
<dbReference type="EMBL" id="WEGK01000007">
    <property type="protein sequence ID" value="MQY20422.1"/>
    <property type="molecule type" value="Genomic_DNA"/>
</dbReference>
<dbReference type="Proteomes" id="UP000438448">
    <property type="component" value="Unassembled WGS sequence"/>
</dbReference>
<name>A0A7K0D524_9NOCA</name>
<dbReference type="NCBIfam" id="NF041646">
    <property type="entry name" value="VC0807_fam"/>
    <property type="match status" value="1"/>
</dbReference>
<feature type="transmembrane region" description="Helical" evidence="1">
    <location>
        <begin position="150"/>
        <end position="174"/>
    </location>
</feature>
<evidence type="ECO:0000313" key="2">
    <source>
        <dbReference type="EMBL" id="MQY20422.1"/>
    </source>
</evidence>
<organism evidence="2 3">
    <name type="scientific">Nocardia macrotermitis</name>
    <dbReference type="NCBI Taxonomy" id="2585198"/>
    <lineage>
        <taxon>Bacteria</taxon>
        <taxon>Bacillati</taxon>
        <taxon>Actinomycetota</taxon>
        <taxon>Actinomycetes</taxon>
        <taxon>Mycobacteriales</taxon>
        <taxon>Nocardiaceae</taxon>
        <taxon>Nocardia</taxon>
    </lineage>
</organism>
<comment type="caution">
    <text evidence="2">The sequence shown here is derived from an EMBL/GenBank/DDBJ whole genome shotgun (WGS) entry which is preliminary data.</text>
</comment>
<gene>
    <name evidence="2" type="ORF">NRB20_35270</name>
</gene>
<dbReference type="OrthoDB" id="4544430at2"/>
<feature type="transmembrane region" description="Helical" evidence="1">
    <location>
        <begin position="41"/>
        <end position="60"/>
    </location>
</feature>
<feature type="transmembrane region" description="Helical" evidence="1">
    <location>
        <begin position="67"/>
        <end position="86"/>
    </location>
</feature>
<proteinExistence type="predicted"/>